<dbReference type="AlphaFoldDB" id="A0AAD9UDK5"/>
<feature type="chain" id="PRO_5041941094" evidence="3">
    <location>
        <begin position="21"/>
        <end position="179"/>
    </location>
</feature>
<sequence length="179" mass="20586">MYIILLIWGLVEWGLLGVCADGNCTQGCTVKQHLQCHLSFFDTECPMPFYDSLQPGKPTDLKIDNLAYIVNPASRSICDAAINITWRIPAYASRLYVKAFQLQLFYLYELGRSSCVYYNLSEAHWTKDDEQIQYFYDCWTLPAGKYVIEVSSLPYNLHSRDTSTSVYSQLTIEKVYPSK</sequence>
<dbReference type="Pfam" id="PF25519">
    <property type="entry name" value="ILCR1_N"/>
    <property type="match status" value="1"/>
</dbReference>
<evidence type="ECO:0000313" key="4">
    <source>
        <dbReference type="EMBL" id="KAK2185391.1"/>
    </source>
</evidence>
<gene>
    <name evidence="4" type="ORF">NP493_238g01024</name>
</gene>
<accession>A0AAD9UDK5</accession>
<organism evidence="4 5">
    <name type="scientific">Ridgeia piscesae</name>
    <name type="common">Tubeworm</name>
    <dbReference type="NCBI Taxonomy" id="27915"/>
    <lineage>
        <taxon>Eukaryota</taxon>
        <taxon>Metazoa</taxon>
        <taxon>Spiralia</taxon>
        <taxon>Lophotrochozoa</taxon>
        <taxon>Annelida</taxon>
        <taxon>Polychaeta</taxon>
        <taxon>Sedentaria</taxon>
        <taxon>Canalipalpata</taxon>
        <taxon>Sabellida</taxon>
        <taxon>Siboglinidae</taxon>
        <taxon>Ridgeia</taxon>
    </lineage>
</organism>
<dbReference type="Gene3D" id="2.60.40.2160">
    <property type="entry name" value="Interleukin-17 receptor A/B, fibronectin-III-like domain 1"/>
    <property type="match status" value="1"/>
</dbReference>
<dbReference type="GO" id="GO:0005886">
    <property type="term" value="C:plasma membrane"/>
    <property type="evidence" value="ECO:0007669"/>
    <property type="project" value="UniProtKB-SubCell"/>
</dbReference>
<proteinExistence type="predicted"/>
<dbReference type="InterPro" id="IPR038683">
    <property type="entry name" value="IL17RA/B_FnIII-like_1_sf"/>
</dbReference>
<keyword evidence="2" id="KW-1003">Cell membrane</keyword>
<evidence type="ECO:0000256" key="1">
    <source>
        <dbReference type="ARBA" id="ARBA00004251"/>
    </source>
</evidence>
<name>A0AAD9UDK5_RIDPI</name>
<dbReference type="Proteomes" id="UP001209878">
    <property type="component" value="Unassembled WGS sequence"/>
</dbReference>
<protein>
    <submittedName>
        <fullName evidence="4">Uncharacterized protein</fullName>
    </submittedName>
</protein>
<keyword evidence="2" id="KW-0472">Membrane</keyword>
<dbReference type="EMBL" id="JAODUO010000238">
    <property type="protein sequence ID" value="KAK2185391.1"/>
    <property type="molecule type" value="Genomic_DNA"/>
</dbReference>
<feature type="signal peptide" evidence="3">
    <location>
        <begin position="1"/>
        <end position="20"/>
    </location>
</feature>
<keyword evidence="5" id="KW-1185">Reference proteome</keyword>
<evidence type="ECO:0000256" key="2">
    <source>
        <dbReference type="ARBA" id="ARBA00022475"/>
    </source>
</evidence>
<keyword evidence="3" id="KW-0732">Signal</keyword>
<comment type="caution">
    <text evidence="4">The sequence shown here is derived from an EMBL/GenBank/DDBJ whole genome shotgun (WGS) entry which is preliminary data.</text>
</comment>
<reference evidence="4" key="1">
    <citation type="journal article" date="2023" name="Mol. Biol. Evol.">
        <title>Third-Generation Sequencing Reveals the Adaptive Role of the Epigenome in Three Deep-Sea Polychaetes.</title>
        <authorList>
            <person name="Perez M."/>
            <person name="Aroh O."/>
            <person name="Sun Y."/>
            <person name="Lan Y."/>
            <person name="Juniper S.K."/>
            <person name="Young C.R."/>
            <person name="Angers B."/>
            <person name="Qian P.Y."/>
        </authorList>
    </citation>
    <scope>NUCLEOTIDE SEQUENCE</scope>
    <source>
        <strain evidence="4">R07B-5</strain>
    </source>
</reference>
<evidence type="ECO:0000313" key="5">
    <source>
        <dbReference type="Proteomes" id="UP001209878"/>
    </source>
</evidence>
<evidence type="ECO:0000256" key="3">
    <source>
        <dbReference type="SAM" id="SignalP"/>
    </source>
</evidence>
<comment type="subcellular location">
    <subcellularLocation>
        <location evidence="1">Cell membrane</location>
        <topology evidence="1">Single-pass type I membrane protein</topology>
    </subcellularLocation>
</comment>